<evidence type="ECO:0000313" key="1">
    <source>
        <dbReference type="EMBL" id="RDB22500.1"/>
    </source>
</evidence>
<proteinExistence type="predicted"/>
<dbReference type="EMBL" id="LUEZ02000049">
    <property type="protein sequence ID" value="RDB22500.1"/>
    <property type="molecule type" value="Genomic_DNA"/>
</dbReference>
<protein>
    <submittedName>
        <fullName evidence="1">Uncharacterized protein</fullName>
    </submittedName>
</protein>
<name>A0A369JMR1_HYPMA</name>
<dbReference type="AlphaFoldDB" id="A0A369JMR1"/>
<comment type="caution">
    <text evidence="1">The sequence shown here is derived from an EMBL/GenBank/DDBJ whole genome shotgun (WGS) entry which is preliminary data.</text>
</comment>
<organism evidence="1 2">
    <name type="scientific">Hypsizygus marmoreus</name>
    <name type="common">White beech mushroom</name>
    <name type="synonym">Agaricus marmoreus</name>
    <dbReference type="NCBI Taxonomy" id="39966"/>
    <lineage>
        <taxon>Eukaryota</taxon>
        <taxon>Fungi</taxon>
        <taxon>Dikarya</taxon>
        <taxon>Basidiomycota</taxon>
        <taxon>Agaricomycotina</taxon>
        <taxon>Agaricomycetes</taxon>
        <taxon>Agaricomycetidae</taxon>
        <taxon>Agaricales</taxon>
        <taxon>Tricholomatineae</taxon>
        <taxon>Lyophyllaceae</taxon>
        <taxon>Hypsizygus</taxon>
    </lineage>
</organism>
<accession>A0A369JMR1</accession>
<keyword evidence="2" id="KW-1185">Reference proteome</keyword>
<reference evidence="1" key="1">
    <citation type="submission" date="2018-04" db="EMBL/GenBank/DDBJ databases">
        <title>Whole genome sequencing of Hypsizygus marmoreus.</title>
        <authorList>
            <person name="Choi I.-G."/>
            <person name="Min B."/>
            <person name="Kim J.-G."/>
            <person name="Kim S."/>
            <person name="Oh Y.-L."/>
            <person name="Kong W.-S."/>
            <person name="Park H."/>
            <person name="Jeong J."/>
            <person name="Song E.-S."/>
        </authorList>
    </citation>
    <scope>NUCLEOTIDE SEQUENCE [LARGE SCALE GENOMIC DNA]</scope>
    <source>
        <strain evidence="1">51987-8</strain>
    </source>
</reference>
<evidence type="ECO:0000313" key="2">
    <source>
        <dbReference type="Proteomes" id="UP000076154"/>
    </source>
</evidence>
<dbReference type="InParanoid" id="A0A369JMR1"/>
<dbReference type="Proteomes" id="UP000076154">
    <property type="component" value="Unassembled WGS sequence"/>
</dbReference>
<gene>
    <name evidence="1" type="ORF">Hypma_010157</name>
</gene>
<sequence length="100" mass="11123">MELPFPARRRFPDGDSLGLGARESAAKRADVVTLPEFRRLCAPKKAQERFRMSDINVDELYANPMYLQERSRNIPRASGISEAPSFSGALALIVDPSLTD</sequence>